<proteinExistence type="predicted"/>
<dbReference type="PANTHER" id="PTHR43712:SF2">
    <property type="entry name" value="O-METHYLTRANSFERASE CICE"/>
    <property type="match status" value="1"/>
</dbReference>
<dbReference type="InterPro" id="IPR036388">
    <property type="entry name" value="WH-like_DNA-bd_sf"/>
</dbReference>
<dbReference type="Proteomes" id="UP000245783">
    <property type="component" value="Unassembled WGS sequence"/>
</dbReference>
<dbReference type="AlphaFoldDB" id="A0A316VSW0"/>
<dbReference type="InterPro" id="IPR036390">
    <property type="entry name" value="WH_DNA-bd_sf"/>
</dbReference>
<feature type="domain" description="O-methyltransferase C-terminal" evidence="4">
    <location>
        <begin position="217"/>
        <end position="405"/>
    </location>
</feature>
<name>A0A316VSW0_9BASI</name>
<dbReference type="InParanoid" id="A0A316VSW0"/>
<evidence type="ECO:0000313" key="6">
    <source>
        <dbReference type="Proteomes" id="UP000245783"/>
    </source>
</evidence>
<protein>
    <submittedName>
        <fullName evidence="5">S-adenosyl-L-methionine-dependent methyltransferase</fullName>
    </submittedName>
</protein>
<dbReference type="OrthoDB" id="1606438at2759"/>
<keyword evidence="2 5" id="KW-0808">Transferase</keyword>
<dbReference type="Gene3D" id="1.10.10.10">
    <property type="entry name" value="Winged helix-like DNA-binding domain superfamily/Winged helix DNA-binding domain"/>
    <property type="match status" value="1"/>
</dbReference>
<dbReference type="STRING" id="1522189.A0A316VSW0"/>
<evidence type="ECO:0000256" key="2">
    <source>
        <dbReference type="ARBA" id="ARBA00022679"/>
    </source>
</evidence>
<evidence type="ECO:0000313" key="5">
    <source>
        <dbReference type="EMBL" id="PWN39493.1"/>
    </source>
</evidence>
<dbReference type="GO" id="GO:0032259">
    <property type="term" value="P:methylation"/>
    <property type="evidence" value="ECO:0007669"/>
    <property type="project" value="UniProtKB-KW"/>
</dbReference>
<dbReference type="InterPro" id="IPR029063">
    <property type="entry name" value="SAM-dependent_MTases_sf"/>
</dbReference>
<sequence>MSGLAPWDKQGQLAALKQLRDSTDNLIKYISEQDGDAPITPSAAWVFPYTPDSKHLADSWRNDWSLALSKTLNPTQLLVEFLCGDHESSALHAFHTLGLAEVLPGPNNSSAAGIEAPILAEKVGAHVEGLRSVLRMLKRARIVEEEGEPLSDRWRGTVFTEVLRKESPIPMGAMVEYARDEANQAVQLVPELVKRENAGKSGISIKYQQPDLFALYATDGDARRIQRFNLAMQSLSPIIAGGPTEDYPWKDVTGLVVDIGGGVGGQTIPLVARWDHLKIQIQDTEPVINDAKHVWAGMPPPWTARVQLQAHDFLKAQPDDTAAAAQIYFLRFVLHDWADSICIDILKALRSKAKPDSKVLLLEVVVFGDDSRYANVLSVHLGAVAGSHERTESEYNALLVKAGWRPSKTYRTRSIMSVIEAVPA</sequence>
<dbReference type="Pfam" id="PF00891">
    <property type="entry name" value="Methyltransf_2"/>
    <property type="match status" value="1"/>
</dbReference>
<dbReference type="PROSITE" id="PS51683">
    <property type="entry name" value="SAM_OMT_II"/>
    <property type="match status" value="1"/>
</dbReference>
<dbReference type="SUPFAM" id="SSF53335">
    <property type="entry name" value="S-adenosyl-L-methionine-dependent methyltransferases"/>
    <property type="match status" value="1"/>
</dbReference>
<keyword evidence="3" id="KW-0949">S-adenosyl-L-methionine</keyword>
<dbReference type="EMBL" id="KZ819463">
    <property type="protein sequence ID" value="PWN39493.1"/>
    <property type="molecule type" value="Genomic_DNA"/>
</dbReference>
<organism evidence="5 6">
    <name type="scientific">Ceraceosorus guamensis</name>
    <dbReference type="NCBI Taxonomy" id="1522189"/>
    <lineage>
        <taxon>Eukaryota</taxon>
        <taxon>Fungi</taxon>
        <taxon>Dikarya</taxon>
        <taxon>Basidiomycota</taxon>
        <taxon>Ustilaginomycotina</taxon>
        <taxon>Exobasidiomycetes</taxon>
        <taxon>Ceraceosorales</taxon>
        <taxon>Ceraceosoraceae</taxon>
        <taxon>Ceraceosorus</taxon>
    </lineage>
</organism>
<dbReference type="InterPro" id="IPR001077">
    <property type="entry name" value="COMT_C"/>
</dbReference>
<dbReference type="RefSeq" id="XP_025366653.1">
    <property type="nucleotide sequence ID" value="XM_025517204.1"/>
</dbReference>
<dbReference type="GeneID" id="37039074"/>
<dbReference type="InterPro" id="IPR016461">
    <property type="entry name" value="COMT-like"/>
</dbReference>
<dbReference type="Gene3D" id="3.40.50.150">
    <property type="entry name" value="Vaccinia Virus protein VP39"/>
    <property type="match status" value="1"/>
</dbReference>
<accession>A0A316VSW0</accession>
<dbReference type="PANTHER" id="PTHR43712">
    <property type="entry name" value="PUTATIVE (AFU_ORTHOLOGUE AFUA_4G14580)-RELATED"/>
    <property type="match status" value="1"/>
</dbReference>
<reference evidence="5 6" key="1">
    <citation type="journal article" date="2018" name="Mol. Biol. Evol.">
        <title>Broad Genomic Sampling Reveals a Smut Pathogenic Ancestry of the Fungal Clade Ustilaginomycotina.</title>
        <authorList>
            <person name="Kijpornyongpan T."/>
            <person name="Mondo S.J."/>
            <person name="Barry K."/>
            <person name="Sandor L."/>
            <person name="Lee J."/>
            <person name="Lipzen A."/>
            <person name="Pangilinan J."/>
            <person name="LaButti K."/>
            <person name="Hainaut M."/>
            <person name="Henrissat B."/>
            <person name="Grigoriev I.V."/>
            <person name="Spatafora J.W."/>
            <person name="Aime M.C."/>
        </authorList>
    </citation>
    <scope>NUCLEOTIDE SEQUENCE [LARGE SCALE GENOMIC DNA]</scope>
    <source>
        <strain evidence="5 6">MCA 4658</strain>
    </source>
</reference>
<keyword evidence="1 5" id="KW-0489">Methyltransferase</keyword>
<evidence type="ECO:0000256" key="1">
    <source>
        <dbReference type="ARBA" id="ARBA00022603"/>
    </source>
</evidence>
<keyword evidence="6" id="KW-1185">Reference proteome</keyword>
<gene>
    <name evidence="5" type="ORF">IE81DRAFT_369035</name>
</gene>
<dbReference type="SUPFAM" id="SSF46785">
    <property type="entry name" value="Winged helix' DNA-binding domain"/>
    <property type="match status" value="1"/>
</dbReference>
<evidence type="ECO:0000259" key="4">
    <source>
        <dbReference type="Pfam" id="PF00891"/>
    </source>
</evidence>
<dbReference type="GO" id="GO:0008171">
    <property type="term" value="F:O-methyltransferase activity"/>
    <property type="evidence" value="ECO:0007669"/>
    <property type="project" value="InterPro"/>
</dbReference>
<evidence type="ECO:0000256" key="3">
    <source>
        <dbReference type="ARBA" id="ARBA00022691"/>
    </source>
</evidence>